<organism evidence="1">
    <name type="scientific">bioreactor metagenome</name>
    <dbReference type="NCBI Taxonomy" id="1076179"/>
    <lineage>
        <taxon>unclassified sequences</taxon>
        <taxon>metagenomes</taxon>
        <taxon>ecological metagenomes</taxon>
    </lineage>
</organism>
<comment type="caution">
    <text evidence="1">The sequence shown here is derived from an EMBL/GenBank/DDBJ whole genome shotgun (WGS) entry which is preliminary data.</text>
</comment>
<dbReference type="AlphaFoldDB" id="A0A645J7Y3"/>
<dbReference type="GO" id="GO:0004795">
    <property type="term" value="F:threonine synthase activity"/>
    <property type="evidence" value="ECO:0007669"/>
    <property type="project" value="UniProtKB-EC"/>
</dbReference>
<dbReference type="Pfam" id="PF24857">
    <property type="entry name" value="THR4_C"/>
    <property type="match status" value="1"/>
</dbReference>
<proteinExistence type="predicted"/>
<dbReference type="Gene3D" id="3.40.50.1100">
    <property type="match status" value="1"/>
</dbReference>
<accession>A0A645J7Y3</accession>
<dbReference type="SUPFAM" id="SSF53686">
    <property type="entry name" value="Tryptophan synthase beta subunit-like PLP-dependent enzymes"/>
    <property type="match status" value="1"/>
</dbReference>
<dbReference type="PANTHER" id="PTHR42690:SF1">
    <property type="entry name" value="THREONINE SYNTHASE-LIKE 2"/>
    <property type="match status" value="1"/>
</dbReference>
<dbReference type="PANTHER" id="PTHR42690">
    <property type="entry name" value="THREONINE SYNTHASE FAMILY MEMBER"/>
    <property type="match status" value="1"/>
</dbReference>
<gene>
    <name evidence="1" type="primary">thrC_58</name>
    <name evidence="1" type="ORF">SDC9_207537</name>
</gene>
<evidence type="ECO:0000313" key="1">
    <source>
        <dbReference type="EMBL" id="MPN59815.1"/>
    </source>
</evidence>
<sequence>MSGKSTHADRVATIKDTFERFDQMIDTHTADGVKVAREHLGAEPMLVLETALPIKFAATIEEALGRQPDRPAKFNGIEDLPKRVVVMASDVDKVKAFIAENCR</sequence>
<protein>
    <submittedName>
        <fullName evidence="1">Threonine synthase</fullName>
        <ecNumber evidence="1">4.2.3.1</ecNumber>
    </submittedName>
</protein>
<keyword evidence="1" id="KW-0456">Lyase</keyword>
<reference evidence="1" key="1">
    <citation type="submission" date="2019-08" db="EMBL/GenBank/DDBJ databases">
        <authorList>
            <person name="Kucharzyk K."/>
            <person name="Murdoch R.W."/>
            <person name="Higgins S."/>
            <person name="Loffler F."/>
        </authorList>
    </citation>
    <scope>NUCLEOTIDE SEQUENCE</scope>
</reference>
<dbReference type="InterPro" id="IPR036052">
    <property type="entry name" value="TrpB-like_PALP_sf"/>
</dbReference>
<dbReference type="InterPro" id="IPR051166">
    <property type="entry name" value="Threonine_Synthase"/>
</dbReference>
<dbReference type="EC" id="4.2.3.1" evidence="1"/>
<dbReference type="EMBL" id="VSSQ01134263">
    <property type="protein sequence ID" value="MPN59815.1"/>
    <property type="molecule type" value="Genomic_DNA"/>
</dbReference>
<name>A0A645J7Y3_9ZZZZ</name>